<dbReference type="Proteomes" id="UP000005259">
    <property type="component" value="Plasmid p04"/>
</dbReference>
<dbReference type="KEGG" id="bti:BTG_32963"/>
<dbReference type="EMBL" id="CP003756">
    <property type="protein sequence ID" value="AFQ19924.1"/>
    <property type="molecule type" value="Genomic_DNA"/>
</dbReference>
<feature type="signal peptide" evidence="1">
    <location>
        <begin position="1"/>
        <end position="28"/>
    </location>
</feature>
<geneLocation type="plasmid" evidence="2 3">
    <name>p04</name>
</geneLocation>
<gene>
    <name evidence="2" type="ORF">BTG_32963</name>
</gene>
<dbReference type="AlphaFoldDB" id="A0A9W3P1C3"/>
<proteinExistence type="predicted"/>
<evidence type="ECO:0000313" key="3">
    <source>
        <dbReference type="Proteomes" id="UP000005259"/>
    </source>
</evidence>
<evidence type="ECO:0000256" key="1">
    <source>
        <dbReference type="SAM" id="SignalP"/>
    </source>
</evidence>
<accession>A0A9W3P1C3</accession>
<evidence type="ECO:0000313" key="2">
    <source>
        <dbReference type="EMBL" id="AFQ19924.1"/>
    </source>
</evidence>
<keyword evidence="1" id="KW-0732">Signal</keyword>
<name>A0A9W3P1C3_BACTU</name>
<organism evidence="2 3">
    <name type="scientific">Bacillus thuringiensis HD-771</name>
    <dbReference type="NCBI Taxonomy" id="1218175"/>
    <lineage>
        <taxon>Bacteria</taxon>
        <taxon>Bacillati</taxon>
        <taxon>Bacillota</taxon>
        <taxon>Bacilli</taxon>
        <taxon>Bacillales</taxon>
        <taxon>Bacillaceae</taxon>
        <taxon>Bacillus</taxon>
        <taxon>Bacillus cereus group</taxon>
    </lineage>
</organism>
<feature type="chain" id="PRO_5040928434" description="Secreted protein" evidence="1">
    <location>
        <begin position="29"/>
        <end position="142"/>
    </location>
</feature>
<sequence>MSAPKFVIIALVLLGFTVFIASSSYLFAADTNEDRTLEQAAASAMSKGINMGQVRVDEEVTVNEDVVKEALVRQYVEQSNLSDGEKQLHIYALASQPSMLAVESYNTFDLPIRKYLKEDDEKASVRQFANIIFEAKKLKKPN</sequence>
<keyword evidence="2" id="KW-0614">Plasmid</keyword>
<dbReference type="RefSeq" id="WP_001275762.1">
    <property type="nucleotide sequence ID" value="NC_018488.1"/>
</dbReference>
<protein>
    <recommendedName>
        <fullName evidence="4">Secreted protein</fullName>
    </recommendedName>
</protein>
<reference evidence="2 3" key="1">
    <citation type="submission" date="2012-08" db="EMBL/GenBank/DDBJ databases">
        <authorList>
            <person name="Doggett N."/>
            <person name="Teshima H."/>
            <person name="Bruce D."/>
            <person name="Detter J.C."/>
            <person name="Johnson S.L."/>
            <person name="Han C."/>
        </authorList>
    </citation>
    <scope>NUCLEOTIDE SEQUENCE [LARGE SCALE GENOMIC DNA]</scope>
    <source>
        <strain evidence="2 3">HD-771</strain>
        <plasmid evidence="2 3">p04</plasmid>
    </source>
</reference>
<evidence type="ECO:0008006" key="4">
    <source>
        <dbReference type="Google" id="ProtNLM"/>
    </source>
</evidence>